<dbReference type="InterPro" id="IPR053147">
    <property type="entry name" value="Hsp_HslJ-like"/>
</dbReference>
<dbReference type="InterPro" id="IPR025485">
    <property type="entry name" value="DUF4377"/>
</dbReference>
<organism evidence="4 5">
    <name type="scientific">Dyella marensis</name>
    <dbReference type="NCBI Taxonomy" id="500610"/>
    <lineage>
        <taxon>Bacteria</taxon>
        <taxon>Pseudomonadati</taxon>
        <taxon>Pseudomonadota</taxon>
        <taxon>Gammaproteobacteria</taxon>
        <taxon>Lysobacterales</taxon>
        <taxon>Rhodanobacteraceae</taxon>
        <taxon>Dyella</taxon>
    </lineage>
</organism>
<evidence type="ECO:0000313" key="4">
    <source>
        <dbReference type="EMBL" id="SFF49319.1"/>
    </source>
</evidence>
<dbReference type="InterPro" id="IPR005184">
    <property type="entry name" value="DUF306_Meta_HslJ"/>
</dbReference>
<feature type="domain" description="DUF306" evidence="2">
    <location>
        <begin position="75"/>
        <end position="168"/>
    </location>
</feature>
<evidence type="ECO:0000313" key="5">
    <source>
        <dbReference type="Proteomes" id="UP000199477"/>
    </source>
</evidence>
<keyword evidence="4" id="KW-0346">Stress response</keyword>
<dbReference type="EMBL" id="FONH01000021">
    <property type="protein sequence ID" value="SFF49319.1"/>
    <property type="molecule type" value="Genomic_DNA"/>
</dbReference>
<protein>
    <submittedName>
        <fullName evidence="4">Heat shock protein HslJ</fullName>
    </submittedName>
</protein>
<dbReference type="InterPro" id="IPR038670">
    <property type="entry name" value="HslJ-like_sf"/>
</dbReference>
<dbReference type="PANTHER" id="PTHR35535">
    <property type="entry name" value="HEAT SHOCK PROTEIN HSLJ"/>
    <property type="match status" value="1"/>
</dbReference>
<dbReference type="STRING" id="500610.SAMN02799615_03823"/>
<feature type="chain" id="PRO_5011727391" evidence="1">
    <location>
        <begin position="18"/>
        <end position="275"/>
    </location>
</feature>
<feature type="signal peptide" evidence="1">
    <location>
        <begin position="1"/>
        <end position="17"/>
    </location>
</feature>
<evidence type="ECO:0000259" key="3">
    <source>
        <dbReference type="Pfam" id="PF14302"/>
    </source>
</evidence>
<dbReference type="AlphaFoldDB" id="A0A1I2J4K5"/>
<dbReference type="Pfam" id="PF14302">
    <property type="entry name" value="DUF4377"/>
    <property type="match status" value="1"/>
</dbReference>
<dbReference type="PROSITE" id="PS51257">
    <property type="entry name" value="PROKAR_LIPOPROTEIN"/>
    <property type="match status" value="1"/>
</dbReference>
<sequence length="275" mass="29521">MNHRPLLLALLPFVLTACPQTPSNHGGPAAAASTTIAAASTATTAASFDAGILARYHWRLSAASDASGKRIDALFARPDKPLQLDFVRDRLSVSNACNRIGAGFKVEGGRLHTGPMAQTMMACQDKALADLDSAISHRLQDKPSLSVQSEGDVPRLSLAADNGDTLVFTGEPTAETRYGDAGETVFLEVAADTRPCNHPLIPNKQCLQVRERKYGQNGVVQSSGAWQPLYQDIEGYTHQPGIRNVLRVKRYTVKNPPADAPSTAYVLDMVVESAR</sequence>
<keyword evidence="5" id="KW-1185">Reference proteome</keyword>
<reference evidence="5" key="1">
    <citation type="submission" date="2016-10" db="EMBL/GenBank/DDBJ databases">
        <authorList>
            <person name="Varghese N."/>
            <person name="Submissions S."/>
        </authorList>
    </citation>
    <scope>NUCLEOTIDE SEQUENCE [LARGE SCALE GENOMIC DNA]</scope>
    <source>
        <strain evidence="5">UNC178MFTsu3.1</strain>
    </source>
</reference>
<gene>
    <name evidence="4" type="ORF">SAMN02799615_03823</name>
</gene>
<feature type="domain" description="DUF4377" evidence="3">
    <location>
        <begin position="188"/>
        <end position="272"/>
    </location>
</feature>
<dbReference type="PANTHER" id="PTHR35535:SF2">
    <property type="entry name" value="DUF306 DOMAIN-CONTAINING PROTEIN"/>
    <property type="match status" value="1"/>
</dbReference>
<evidence type="ECO:0000256" key="1">
    <source>
        <dbReference type="SAM" id="SignalP"/>
    </source>
</evidence>
<name>A0A1I2J4K5_9GAMM</name>
<keyword evidence="1" id="KW-0732">Signal</keyword>
<evidence type="ECO:0000259" key="2">
    <source>
        <dbReference type="Pfam" id="PF03724"/>
    </source>
</evidence>
<dbReference type="RefSeq" id="WP_026635755.1">
    <property type="nucleotide sequence ID" value="NZ_FONH01000021.1"/>
</dbReference>
<dbReference type="Gene3D" id="2.40.128.270">
    <property type="match status" value="1"/>
</dbReference>
<proteinExistence type="predicted"/>
<accession>A0A1I2J4K5</accession>
<dbReference type="Proteomes" id="UP000199477">
    <property type="component" value="Unassembled WGS sequence"/>
</dbReference>
<dbReference type="Pfam" id="PF03724">
    <property type="entry name" value="META"/>
    <property type="match status" value="1"/>
</dbReference>